<dbReference type="Gene3D" id="3.30.70.330">
    <property type="match status" value="2"/>
</dbReference>
<dbReference type="FunFam" id="1.25.40.10:FF:000060">
    <property type="entry name" value="Golgi to ER traffic protein 4 homolog"/>
    <property type="match status" value="1"/>
</dbReference>
<dbReference type="InterPro" id="IPR035979">
    <property type="entry name" value="RBD_domain_sf"/>
</dbReference>
<dbReference type="HOGENOM" id="CLU_295314_0_0_1"/>
<feature type="compositionally biased region" description="Acidic residues" evidence="7">
    <location>
        <begin position="384"/>
        <end position="393"/>
    </location>
</feature>
<evidence type="ECO:0000256" key="4">
    <source>
        <dbReference type="ARBA" id="ARBA00022490"/>
    </source>
</evidence>
<dbReference type="FunFam" id="3.30.70.330:FF:000084">
    <property type="entry name" value="Serine/arginine-rich splicing factor 11 isoform 1"/>
    <property type="match status" value="1"/>
</dbReference>
<evidence type="ECO:0000256" key="2">
    <source>
        <dbReference type="ARBA" id="ARBA00005351"/>
    </source>
</evidence>
<dbReference type="Pfam" id="PF04190">
    <property type="entry name" value="GET4"/>
    <property type="match status" value="1"/>
</dbReference>
<dbReference type="PROSITE" id="PS50102">
    <property type="entry name" value="RRM"/>
    <property type="match status" value="1"/>
</dbReference>
<evidence type="ECO:0000313" key="10">
    <source>
        <dbReference type="Proteomes" id="UP000014500"/>
    </source>
</evidence>
<evidence type="ECO:0000256" key="6">
    <source>
        <dbReference type="PROSITE-ProRule" id="PRU00176"/>
    </source>
</evidence>
<feature type="compositionally biased region" description="Basic residues" evidence="7">
    <location>
        <begin position="280"/>
        <end position="360"/>
    </location>
</feature>
<evidence type="ECO:0000259" key="8">
    <source>
        <dbReference type="PROSITE" id="PS50102"/>
    </source>
</evidence>
<accession>T1JH00</accession>
<dbReference type="PANTHER" id="PTHR12875">
    <property type="entry name" value="GOLGI TO ER TRAFFIC PROTEIN 4 HOMOLOG"/>
    <property type="match status" value="1"/>
</dbReference>
<comment type="similarity">
    <text evidence="2">Belongs to the GET4 family.</text>
</comment>
<dbReference type="AlphaFoldDB" id="T1JH00"/>
<feature type="compositionally biased region" description="Basic and acidic residues" evidence="7">
    <location>
        <begin position="361"/>
        <end position="383"/>
    </location>
</feature>
<dbReference type="InterPro" id="IPR034192">
    <property type="entry name" value="SREK1_RRM2"/>
</dbReference>
<protein>
    <recommendedName>
        <fullName evidence="8">RRM domain-containing protein</fullName>
    </recommendedName>
</protein>
<evidence type="ECO:0000256" key="3">
    <source>
        <dbReference type="ARBA" id="ARBA00022448"/>
    </source>
</evidence>
<dbReference type="InterPro" id="IPR012677">
    <property type="entry name" value="Nucleotide-bd_a/b_plait_sf"/>
</dbReference>
<dbReference type="Gene3D" id="1.25.40.10">
    <property type="entry name" value="Tetratricopeptide repeat domain"/>
    <property type="match status" value="1"/>
</dbReference>
<feature type="compositionally biased region" description="Low complexity" evidence="7">
    <location>
        <begin position="407"/>
        <end position="416"/>
    </location>
</feature>
<dbReference type="CDD" id="cd12260">
    <property type="entry name" value="RRM2_SREK1"/>
    <property type="match status" value="1"/>
</dbReference>
<dbReference type="EnsemblMetazoa" id="SMAR013127-RA">
    <property type="protein sequence ID" value="SMAR013127-PA"/>
    <property type="gene ID" value="SMAR013127"/>
</dbReference>
<feature type="region of interest" description="Disordered" evidence="7">
    <location>
        <begin position="278"/>
        <end position="697"/>
    </location>
</feature>
<feature type="region of interest" description="Disordered" evidence="7">
    <location>
        <begin position="999"/>
        <end position="1025"/>
    </location>
</feature>
<keyword evidence="4" id="KW-0963">Cytoplasm</keyword>
<keyword evidence="10" id="KW-1185">Reference proteome</keyword>
<dbReference type="CDD" id="cd12259">
    <property type="entry name" value="RRM_SRSF11_SREK1"/>
    <property type="match status" value="1"/>
</dbReference>
<proteinExistence type="inferred from homology"/>
<dbReference type="Pfam" id="PF00076">
    <property type="entry name" value="RRM_1"/>
    <property type="match status" value="1"/>
</dbReference>
<dbReference type="EMBL" id="JH432213">
    <property type="status" value="NOT_ANNOTATED_CDS"/>
    <property type="molecule type" value="Genomic_DNA"/>
</dbReference>
<evidence type="ECO:0000256" key="1">
    <source>
        <dbReference type="ARBA" id="ARBA00004514"/>
    </source>
</evidence>
<feature type="compositionally biased region" description="Pro residues" evidence="7">
    <location>
        <begin position="437"/>
        <end position="451"/>
    </location>
</feature>
<dbReference type="InterPro" id="IPR000504">
    <property type="entry name" value="RRM_dom"/>
</dbReference>
<evidence type="ECO:0000313" key="9">
    <source>
        <dbReference type="EnsemblMetazoa" id="SMAR013127-PA"/>
    </source>
</evidence>
<dbReference type="InterPro" id="IPR011990">
    <property type="entry name" value="TPR-like_helical_dom_sf"/>
</dbReference>
<keyword evidence="5 6" id="KW-0694">RNA-binding</keyword>
<feature type="compositionally biased region" description="Basic and acidic residues" evidence="7">
    <location>
        <begin position="394"/>
        <end position="406"/>
    </location>
</feature>
<dbReference type="InterPro" id="IPR007317">
    <property type="entry name" value="GET4"/>
</dbReference>
<dbReference type="GO" id="GO:0045048">
    <property type="term" value="P:protein insertion into ER membrane"/>
    <property type="evidence" value="ECO:0007669"/>
    <property type="project" value="InterPro"/>
</dbReference>
<dbReference type="PANTHER" id="PTHR12875:SF0">
    <property type="entry name" value="GOLGI TO ER TRAFFIC PROTEIN 4 HOMOLOG"/>
    <property type="match status" value="1"/>
</dbReference>
<dbReference type="eggNOG" id="KOG4676">
    <property type="taxonomic scope" value="Eukaryota"/>
</dbReference>
<evidence type="ECO:0000256" key="7">
    <source>
        <dbReference type="SAM" id="MobiDB-lite"/>
    </source>
</evidence>
<reference evidence="9" key="2">
    <citation type="submission" date="2015-02" db="UniProtKB">
        <authorList>
            <consortium name="EnsemblMetazoa"/>
        </authorList>
    </citation>
    <scope>IDENTIFICATION</scope>
</reference>
<dbReference type="eggNOG" id="KOG3024">
    <property type="taxonomic scope" value="Eukaryota"/>
</dbReference>
<comment type="subcellular location">
    <subcellularLocation>
        <location evidence="1">Cytoplasm</location>
        <location evidence="1">Cytosol</location>
    </subcellularLocation>
</comment>
<dbReference type="OMA" id="CENHKES"/>
<name>T1JH00_STRMM</name>
<dbReference type="SUPFAM" id="SSF54928">
    <property type="entry name" value="RNA-binding domain, RBD"/>
    <property type="match status" value="2"/>
</dbReference>
<dbReference type="GO" id="GO:0003723">
    <property type="term" value="F:RNA binding"/>
    <property type="evidence" value="ECO:0007669"/>
    <property type="project" value="UniProtKB-UniRule"/>
</dbReference>
<feature type="domain" description="RRM" evidence="8">
    <location>
        <begin position="162"/>
        <end position="237"/>
    </location>
</feature>
<feature type="compositionally biased region" description="Basic residues" evidence="7">
    <location>
        <begin position="480"/>
        <end position="519"/>
    </location>
</feature>
<keyword evidence="3" id="KW-0813">Transport</keyword>
<dbReference type="SMART" id="SM00360">
    <property type="entry name" value="RRM"/>
    <property type="match status" value="2"/>
</dbReference>
<dbReference type="STRING" id="126957.T1JH00"/>
<evidence type="ECO:0000256" key="5">
    <source>
        <dbReference type="ARBA" id="ARBA00022884"/>
    </source>
</evidence>
<organism evidence="9 10">
    <name type="scientific">Strigamia maritima</name>
    <name type="common">European centipede</name>
    <name type="synonym">Geophilus maritimus</name>
    <dbReference type="NCBI Taxonomy" id="126957"/>
    <lineage>
        <taxon>Eukaryota</taxon>
        <taxon>Metazoa</taxon>
        <taxon>Ecdysozoa</taxon>
        <taxon>Arthropoda</taxon>
        <taxon>Myriapoda</taxon>
        <taxon>Chilopoda</taxon>
        <taxon>Pleurostigmophora</taxon>
        <taxon>Geophilomorpha</taxon>
        <taxon>Linotaeniidae</taxon>
        <taxon>Strigamia</taxon>
    </lineage>
</organism>
<feature type="compositionally biased region" description="Basic and acidic residues" evidence="7">
    <location>
        <begin position="649"/>
        <end position="663"/>
    </location>
</feature>
<reference evidence="10" key="1">
    <citation type="submission" date="2011-05" db="EMBL/GenBank/DDBJ databases">
        <authorList>
            <person name="Richards S.R."/>
            <person name="Qu J."/>
            <person name="Jiang H."/>
            <person name="Jhangiani S.N."/>
            <person name="Agravi P."/>
            <person name="Goodspeed R."/>
            <person name="Gross S."/>
            <person name="Mandapat C."/>
            <person name="Jackson L."/>
            <person name="Mathew T."/>
            <person name="Pu L."/>
            <person name="Thornton R."/>
            <person name="Saada N."/>
            <person name="Wilczek-Boney K.B."/>
            <person name="Lee S."/>
            <person name="Kovar C."/>
            <person name="Wu Y."/>
            <person name="Scherer S.E."/>
            <person name="Worley K.C."/>
            <person name="Muzny D.M."/>
            <person name="Gibbs R."/>
        </authorList>
    </citation>
    <scope>NUCLEOTIDE SEQUENCE</scope>
    <source>
        <strain evidence="10">Brora</strain>
    </source>
</reference>
<dbReference type="Proteomes" id="UP000014500">
    <property type="component" value="Unassembled WGS sequence"/>
</dbReference>
<feature type="compositionally biased region" description="Basic residues" evidence="7">
    <location>
        <begin position="530"/>
        <end position="648"/>
    </location>
</feature>
<sequence length="1025" mass="116352">MTSRVVQVTNIAPQATKEQMTTLFGFLGKIEELKLYPSEDSLFPLSSRVCYVKFADQTSVGVAQHLTNTVFIDRALIVVPINETFIPDEEKAMAIAAPASAVAGLVPQSVPSMPANVVNQVQGVGSSQVITTIDPRLTALGLPQYPPLPGNMDPSKIEEIRRTVYVGNLDSTITAEQLLNFFNQVGEVKYVRMAGDETQPTRFAFVEFTEQTSVAAALQYNSVIFGGRPLKVNHSNNAIVKPQAKSNEAAQREIEEAMKRVREAQSLITAAIEPELVERKRSRSASRSRSHSRRRSRSRSRRRSRSHSPKRVSHRRSRSSRSRSRSPRRRSKSRERRSRSKDQKHKKRSRSKSPKSSKSTRTRDKKEPKEEKIVVKKEIAVKEDEVDEEMNEIDELKAQLMEDKETATSTSTSTSPAPAPAPAPRVDSTNIPIKMESPPPPLPPPPPPPPTSSSSSKKRASSRSPSTSRRKSKSPPPPASRKKSRSRSRSRRKSSRSPRRRRSRSRSRRKSRSRSRRQSRSPIYRPSPARSHRRKLSPSPPIRRKLSRSPIRRKMSRSPIRRKMSRSPIRRKMSRSPIRRKLSRSPSHRRKLSRSPSHRRKLSRSPIRRRSRSRTPPKRRASRSRSRSRSPRHYSKYKKEKRHQRKHRGKEDESSKDTKITRDYDEEEKGYDSPASRELVAEGPALPPPPVTTTSTKSSIMAASGHPRLNGVMKKLKTCVAEGNLYEAHQLYRMLYFRGGSIPDCYAELMDTLHDGSLRLLCENHKESGADVAALLVDILIKSNTVATEEIIEKLVRLYKLMNPDSPERSNFIHSALKWSNKLAPEYISGHPKLHESIALILWKEKNYPLARYHFLHSTDADGCASMLIDYHTSKGYSNEVDLFIAQAVFQYLCLRNKTTATLVFASYTEKHPDIDRGPPYFFPLLNFLWFLLRVVECGKSRDAFSVLCQQYQPTLSRDPTYNEYLERIGHLFFGLPPAKKKSAGVLSDLLQTFLGNRDSDDESDGIPTISAQSSTVSMETEELD</sequence>
<dbReference type="GO" id="GO:0071818">
    <property type="term" value="C:BAT3 complex"/>
    <property type="evidence" value="ECO:0007669"/>
    <property type="project" value="TreeGrafter"/>
</dbReference>
<feature type="compositionally biased region" description="Polar residues" evidence="7">
    <location>
        <begin position="1010"/>
        <end position="1019"/>
    </location>
</feature>